<dbReference type="Pfam" id="PF12840">
    <property type="entry name" value="HTH_20"/>
    <property type="match status" value="1"/>
</dbReference>
<dbReference type="InterPro" id="IPR036388">
    <property type="entry name" value="WH-like_DNA-bd_sf"/>
</dbReference>
<dbReference type="Pfam" id="PF19361">
    <property type="entry name" value="DUF5937"/>
    <property type="match status" value="1"/>
</dbReference>
<dbReference type="InterPro" id="IPR011991">
    <property type="entry name" value="ArsR-like_HTH"/>
</dbReference>
<comment type="caution">
    <text evidence="3">The sequence shown here is derived from an EMBL/GenBank/DDBJ whole genome shotgun (WGS) entry which is preliminary data.</text>
</comment>
<proteinExistence type="predicted"/>
<dbReference type="SUPFAM" id="SSF46785">
    <property type="entry name" value="Winged helix' DNA-binding domain"/>
    <property type="match status" value="1"/>
</dbReference>
<keyword evidence="4" id="KW-1185">Reference proteome</keyword>
<sequence length="333" mass="36512">MISLHLGVEDLGRVRFALSPTWEAVTSLRTLSVGANLGVHGWWLRTVRPAVGQLDLRLLTAIVRPRGYLPDFLQPLPPRRAPSFEAGLALIAATDPELVATELAHLAQHRVAQEGPGRAARVELLQELVADPAAGLVRIVAELRRYWTVALAPYWPRVRALLEADLIYRLDQLAIGGVHQMLDTLHPLISIHGDTLRVVKYYDGHADLRQRGLLLIPCAFAWPDAIVRTADPQPALSYSPRGLGRLWETPRARRGSPLAGVIGRTRAVLLAQLDLPMTTTQLAAQFSLSAPTLNVHLKALQAAGLLTSHRDGRAVRYTRTDLGERLLTGTEVG</sequence>
<dbReference type="InterPro" id="IPR012318">
    <property type="entry name" value="HTH_CRP"/>
</dbReference>
<name>A0ABP4V716_9ACTN</name>
<feature type="domain" description="HTH arsR-type" evidence="1">
    <location>
        <begin position="261"/>
        <end position="331"/>
    </location>
</feature>
<dbReference type="Gene3D" id="1.10.10.10">
    <property type="entry name" value="Winged helix-like DNA-binding domain superfamily/Winged helix DNA-binding domain"/>
    <property type="match status" value="1"/>
</dbReference>
<dbReference type="CDD" id="cd00090">
    <property type="entry name" value="HTH_ARSR"/>
    <property type="match status" value="1"/>
</dbReference>
<accession>A0ABP4V716</accession>
<dbReference type="InterPro" id="IPR045981">
    <property type="entry name" value="DUF5937"/>
</dbReference>
<dbReference type="EMBL" id="BAAANY010000043">
    <property type="protein sequence ID" value="GAA1719023.1"/>
    <property type="molecule type" value="Genomic_DNA"/>
</dbReference>
<protein>
    <submittedName>
        <fullName evidence="3">DUF5937 family protein</fullName>
    </submittedName>
</protein>
<feature type="domain" description="HTH crp-type" evidence="2">
    <location>
        <begin position="269"/>
        <end position="319"/>
    </location>
</feature>
<organism evidence="3 4">
    <name type="scientific">Fodinicola feengrottensis</name>
    <dbReference type="NCBI Taxonomy" id="435914"/>
    <lineage>
        <taxon>Bacteria</taxon>
        <taxon>Bacillati</taxon>
        <taxon>Actinomycetota</taxon>
        <taxon>Actinomycetes</taxon>
        <taxon>Mycobacteriales</taxon>
        <taxon>Fodinicola</taxon>
    </lineage>
</organism>
<dbReference type="InterPro" id="IPR001845">
    <property type="entry name" value="HTH_ArsR_DNA-bd_dom"/>
</dbReference>
<evidence type="ECO:0000313" key="3">
    <source>
        <dbReference type="EMBL" id="GAA1719023.1"/>
    </source>
</evidence>
<gene>
    <name evidence="3" type="ORF">GCM10009765_79270</name>
</gene>
<evidence type="ECO:0000259" key="2">
    <source>
        <dbReference type="SMART" id="SM00419"/>
    </source>
</evidence>
<reference evidence="4" key="1">
    <citation type="journal article" date="2019" name="Int. J. Syst. Evol. Microbiol.">
        <title>The Global Catalogue of Microorganisms (GCM) 10K type strain sequencing project: providing services to taxonomists for standard genome sequencing and annotation.</title>
        <authorList>
            <consortium name="The Broad Institute Genomics Platform"/>
            <consortium name="The Broad Institute Genome Sequencing Center for Infectious Disease"/>
            <person name="Wu L."/>
            <person name="Ma J."/>
        </authorList>
    </citation>
    <scope>NUCLEOTIDE SEQUENCE [LARGE SCALE GENOMIC DNA]</scope>
    <source>
        <strain evidence="4">JCM 14718</strain>
    </source>
</reference>
<dbReference type="RefSeq" id="WP_163570079.1">
    <property type="nucleotide sequence ID" value="NZ_BAAANY010000043.1"/>
</dbReference>
<dbReference type="InterPro" id="IPR036390">
    <property type="entry name" value="WH_DNA-bd_sf"/>
</dbReference>
<evidence type="ECO:0000259" key="1">
    <source>
        <dbReference type="SMART" id="SM00418"/>
    </source>
</evidence>
<dbReference type="SMART" id="SM00418">
    <property type="entry name" value="HTH_ARSR"/>
    <property type="match status" value="1"/>
</dbReference>
<dbReference type="Proteomes" id="UP001500618">
    <property type="component" value="Unassembled WGS sequence"/>
</dbReference>
<evidence type="ECO:0000313" key="4">
    <source>
        <dbReference type="Proteomes" id="UP001500618"/>
    </source>
</evidence>
<dbReference type="SMART" id="SM00419">
    <property type="entry name" value="HTH_CRP"/>
    <property type="match status" value="1"/>
</dbReference>